<feature type="transmembrane region" description="Helical" evidence="6">
    <location>
        <begin position="209"/>
        <end position="231"/>
    </location>
</feature>
<dbReference type="GO" id="GO:0005886">
    <property type="term" value="C:plasma membrane"/>
    <property type="evidence" value="ECO:0007669"/>
    <property type="project" value="UniProtKB-SubCell"/>
</dbReference>
<gene>
    <name evidence="9" type="ORF">LS81_008595</name>
</gene>
<organism evidence="9 10">
    <name type="scientific">Helicobacter trogontum</name>
    <dbReference type="NCBI Taxonomy" id="50960"/>
    <lineage>
        <taxon>Bacteria</taxon>
        <taxon>Pseudomonadati</taxon>
        <taxon>Campylobacterota</taxon>
        <taxon>Epsilonproteobacteria</taxon>
        <taxon>Campylobacterales</taxon>
        <taxon>Helicobacteraceae</taxon>
        <taxon>Helicobacter</taxon>
    </lineage>
</organism>
<reference evidence="9 10" key="1">
    <citation type="journal article" date="2014" name="Genome Announc.">
        <title>Draft genome sequences of eight enterohepatic helicobacter species isolated from both laboratory and wild rodents.</title>
        <authorList>
            <person name="Sheh A."/>
            <person name="Shen Z."/>
            <person name="Fox J.G."/>
        </authorList>
    </citation>
    <scope>NUCLEOTIDE SEQUENCE [LARGE SCALE GENOMIC DNA]</scope>
    <source>
        <strain evidence="9 10">ATCC 700114</strain>
    </source>
</reference>
<keyword evidence="2" id="KW-1003">Cell membrane</keyword>
<evidence type="ECO:0000256" key="6">
    <source>
        <dbReference type="SAM" id="Phobius"/>
    </source>
</evidence>
<dbReference type="PANTHER" id="PTHR37821:SF1">
    <property type="entry name" value="AMINO ACID TRANSPORTER YUIF-RELATED"/>
    <property type="match status" value="1"/>
</dbReference>
<dbReference type="InterPro" id="IPR018461">
    <property type="entry name" value="Na/H_Antiport_NhaC-like_C"/>
</dbReference>
<keyword evidence="5 6" id="KW-0472">Membrane</keyword>
<evidence type="ECO:0000256" key="2">
    <source>
        <dbReference type="ARBA" id="ARBA00022475"/>
    </source>
</evidence>
<sequence length="511" mass="54818">MSFFANAVVLSVLVMAVLCILRLNVLLSIIIAALVAGWLSPLPLETSLPMTADSQHSFWQYFLLKTTTTGETLIKGMASNLNIALSYILLGGIAVAISRTHLTTFLLSAIANAISNRKFIFILSIAFISCFSQNLVPIHIAFIPILIPPLLSLMNRLKIDRRAIACALTFGLQAPYVTLGIGFGLIFHTTIREQMKANGMPISLSEISSVMWIGGAAMLLGLLFAVFVLYAKPREYLQKEECSMGDASMGWREYATLLGIVVLFIVQLITQSLALGAFAGLMCIIVLRGVKWSEIDVIMENGLRMMAFIAFVMLVAAGYGEVLRTSGEVQKLVQVVADFTHQSHNANTHTKDALEGVANVENFINGINVAKEIHSNTLDSNLQTTPDSHAAHNTTTQSLWAKFIGASLMLLVGLLITIGIGTSFGTIPIIAAIYVPFGISLGFSIPAITLLIGIAGALGDAGSPASDSTLGPTSGLNMDGQHNHIYDTCIPTFFVYNIPLLIAGVIGAMIL</sequence>
<feature type="domain" description="Na+/H+ antiporter NhaC-like C-terminal" evidence="7">
    <location>
        <begin position="168"/>
        <end position="344"/>
    </location>
</feature>
<feature type="transmembrane region" description="Helical" evidence="6">
    <location>
        <begin position="7"/>
        <end position="40"/>
    </location>
</feature>
<feature type="transmembrane region" description="Helical" evidence="6">
    <location>
        <begin position="493"/>
        <end position="510"/>
    </location>
</feature>
<evidence type="ECO:0000256" key="5">
    <source>
        <dbReference type="ARBA" id="ARBA00023136"/>
    </source>
</evidence>
<evidence type="ECO:0000256" key="1">
    <source>
        <dbReference type="ARBA" id="ARBA00004651"/>
    </source>
</evidence>
<evidence type="ECO:0000256" key="3">
    <source>
        <dbReference type="ARBA" id="ARBA00022692"/>
    </source>
</evidence>
<feature type="transmembrane region" description="Helical" evidence="6">
    <location>
        <begin position="119"/>
        <end position="147"/>
    </location>
</feature>
<evidence type="ECO:0000313" key="10">
    <source>
        <dbReference type="Proteomes" id="UP000029878"/>
    </source>
</evidence>
<feature type="domain" description="Na+/H+ antiporter NhaC-like C-terminal" evidence="7">
    <location>
        <begin position="393"/>
        <end position="505"/>
    </location>
</feature>
<feature type="domain" description="Putative Na+/H+ antiporter N-terminal" evidence="8">
    <location>
        <begin position="6"/>
        <end position="113"/>
    </location>
</feature>
<feature type="transmembrane region" description="Helical" evidence="6">
    <location>
        <begin position="433"/>
        <end position="458"/>
    </location>
</feature>
<dbReference type="PANTHER" id="PTHR37821">
    <property type="entry name" value="AMINO ACID TRANSPORTER YUIF-RELATED"/>
    <property type="match status" value="1"/>
</dbReference>
<dbReference type="RefSeq" id="WP_034344173.1">
    <property type="nucleotide sequence ID" value="NZ_FZNG01000049.1"/>
</dbReference>
<evidence type="ECO:0000256" key="4">
    <source>
        <dbReference type="ARBA" id="ARBA00022989"/>
    </source>
</evidence>
<feature type="transmembrane region" description="Helical" evidence="6">
    <location>
        <begin position="167"/>
        <end position="188"/>
    </location>
</feature>
<comment type="caution">
    <text evidence="9">The sequence shown here is derived from an EMBL/GenBank/DDBJ whole genome shotgun (WGS) entry which is preliminary data.</text>
</comment>
<feature type="transmembrane region" description="Helical" evidence="6">
    <location>
        <begin position="399"/>
        <end position="421"/>
    </location>
</feature>
<dbReference type="OrthoDB" id="9772446at2"/>
<feature type="transmembrane region" description="Helical" evidence="6">
    <location>
        <begin position="257"/>
        <end position="290"/>
    </location>
</feature>
<feature type="transmembrane region" description="Helical" evidence="6">
    <location>
        <begin position="302"/>
        <end position="320"/>
    </location>
</feature>
<protein>
    <submittedName>
        <fullName evidence="9">Sodium:proton antiporter</fullName>
    </submittedName>
</protein>
<dbReference type="AlphaFoldDB" id="A0A4U8S690"/>
<dbReference type="Pfam" id="PF03553">
    <property type="entry name" value="Na_H_antiporter"/>
    <property type="match status" value="2"/>
</dbReference>
<dbReference type="EMBL" id="JRPL02000024">
    <property type="protein sequence ID" value="TLD81359.1"/>
    <property type="molecule type" value="Genomic_DNA"/>
</dbReference>
<evidence type="ECO:0000313" key="9">
    <source>
        <dbReference type="EMBL" id="TLD81359.1"/>
    </source>
</evidence>
<dbReference type="InterPro" id="IPR052576">
    <property type="entry name" value="AA_Transporter-Related"/>
</dbReference>
<comment type="subcellular location">
    <subcellularLocation>
        <location evidence="1">Cell membrane</location>
        <topology evidence="1">Multi-pass membrane protein</topology>
    </subcellularLocation>
</comment>
<accession>A0A4U8S690</accession>
<name>A0A4U8S690_9HELI</name>
<dbReference type="Proteomes" id="UP000029878">
    <property type="component" value="Unassembled WGS sequence"/>
</dbReference>
<evidence type="ECO:0000259" key="8">
    <source>
        <dbReference type="Pfam" id="PF13726"/>
    </source>
</evidence>
<evidence type="ECO:0000259" key="7">
    <source>
        <dbReference type="Pfam" id="PF03553"/>
    </source>
</evidence>
<dbReference type="InterPro" id="IPR032813">
    <property type="entry name" value="Na_H_antiport_N"/>
</dbReference>
<dbReference type="Pfam" id="PF13726">
    <property type="entry name" value="Na_H_antiport_2"/>
    <property type="match status" value="1"/>
</dbReference>
<keyword evidence="3 6" id="KW-0812">Transmembrane</keyword>
<feature type="transmembrane region" description="Helical" evidence="6">
    <location>
        <begin position="84"/>
        <end position="107"/>
    </location>
</feature>
<keyword evidence="4 6" id="KW-1133">Transmembrane helix</keyword>
<proteinExistence type="predicted"/>